<feature type="region of interest" description="Disordered" evidence="1">
    <location>
        <begin position="125"/>
        <end position="153"/>
    </location>
</feature>
<reference evidence="3" key="1">
    <citation type="submission" date="2019-08" db="EMBL/GenBank/DDBJ databases">
        <title>The improved chromosome-level genome for the pearl oyster Pinctada fucata martensii using PacBio sequencing and Hi-C.</title>
        <authorList>
            <person name="Zheng Z."/>
        </authorList>
    </citation>
    <scope>NUCLEOTIDE SEQUENCE</scope>
    <source>
        <strain evidence="3">ZZ-2019</strain>
        <tissue evidence="3">Adductor muscle</tissue>
    </source>
</reference>
<dbReference type="Gene3D" id="2.60.120.260">
    <property type="entry name" value="Galactose-binding domain-like"/>
    <property type="match status" value="1"/>
</dbReference>
<keyword evidence="4" id="KW-1185">Reference proteome</keyword>
<gene>
    <name evidence="3" type="ORF">FSP39_009694</name>
</gene>
<dbReference type="EMBL" id="VSWD01000008">
    <property type="protein sequence ID" value="KAK3095052.1"/>
    <property type="molecule type" value="Genomic_DNA"/>
</dbReference>
<dbReference type="Pfam" id="PF00754">
    <property type="entry name" value="F5_F8_type_C"/>
    <property type="match status" value="1"/>
</dbReference>
<dbReference type="PROSITE" id="PS50022">
    <property type="entry name" value="FA58C_3"/>
    <property type="match status" value="1"/>
</dbReference>
<sequence>MESGTIKSSQIHVSSASPGKEMDKARLNCCKGESVGAWCPDKSDAHPWYQIDFNSAQAFGGLLFQHPARKDESKLPDTFMKSFALRYKSPFDSSNNWLTYNTVRRLINSSSPKDVLNKRFNSKSKFQSCSGIEENPEGPSPRKKAGGVEWVVD</sequence>
<dbReference type="InterPro" id="IPR008979">
    <property type="entry name" value="Galactose-bd-like_sf"/>
</dbReference>
<evidence type="ECO:0000313" key="3">
    <source>
        <dbReference type="EMBL" id="KAK3095052.1"/>
    </source>
</evidence>
<evidence type="ECO:0000313" key="4">
    <source>
        <dbReference type="Proteomes" id="UP001186944"/>
    </source>
</evidence>
<name>A0AA88Y336_PINIB</name>
<comment type="caution">
    <text evidence="3">The sequence shown here is derived from an EMBL/GenBank/DDBJ whole genome shotgun (WGS) entry which is preliminary data.</text>
</comment>
<organism evidence="3 4">
    <name type="scientific">Pinctada imbricata</name>
    <name type="common">Atlantic pearl-oyster</name>
    <name type="synonym">Pinctada martensii</name>
    <dbReference type="NCBI Taxonomy" id="66713"/>
    <lineage>
        <taxon>Eukaryota</taxon>
        <taxon>Metazoa</taxon>
        <taxon>Spiralia</taxon>
        <taxon>Lophotrochozoa</taxon>
        <taxon>Mollusca</taxon>
        <taxon>Bivalvia</taxon>
        <taxon>Autobranchia</taxon>
        <taxon>Pteriomorphia</taxon>
        <taxon>Pterioida</taxon>
        <taxon>Pterioidea</taxon>
        <taxon>Pteriidae</taxon>
        <taxon>Pinctada</taxon>
    </lineage>
</organism>
<dbReference type="InterPro" id="IPR000421">
    <property type="entry name" value="FA58C"/>
</dbReference>
<proteinExistence type="predicted"/>
<dbReference type="Proteomes" id="UP001186944">
    <property type="component" value="Unassembled WGS sequence"/>
</dbReference>
<evidence type="ECO:0000256" key="1">
    <source>
        <dbReference type="SAM" id="MobiDB-lite"/>
    </source>
</evidence>
<dbReference type="SUPFAM" id="SSF49785">
    <property type="entry name" value="Galactose-binding domain-like"/>
    <property type="match status" value="1"/>
</dbReference>
<evidence type="ECO:0000259" key="2">
    <source>
        <dbReference type="PROSITE" id="PS50022"/>
    </source>
</evidence>
<accession>A0AA88Y336</accession>
<protein>
    <recommendedName>
        <fullName evidence="2">F5/8 type C domain-containing protein</fullName>
    </recommendedName>
</protein>
<feature type="domain" description="F5/8 type C" evidence="2">
    <location>
        <begin position="1"/>
        <end position="100"/>
    </location>
</feature>
<dbReference type="AlphaFoldDB" id="A0AA88Y336"/>